<feature type="region of interest" description="Disordered" evidence="1">
    <location>
        <begin position="93"/>
        <end position="123"/>
    </location>
</feature>
<dbReference type="AlphaFoldDB" id="A0A9Q1EL71"/>
<proteinExistence type="predicted"/>
<evidence type="ECO:0000313" key="2">
    <source>
        <dbReference type="EMBL" id="KAJ8340894.1"/>
    </source>
</evidence>
<feature type="region of interest" description="Disordered" evidence="1">
    <location>
        <begin position="57"/>
        <end position="79"/>
    </location>
</feature>
<sequence>MAARAAVVRERWAMFNLFKKRAEGRTEGAGVISLAFGWEGVRCRGQWRRGYRGQVRSGFPTVAGRRSDRNAAARRSLSCQSSPEAVNRIYSRAEPACRPPSRQSSIKASAGQAGPEEAPDKRG</sequence>
<name>A0A9Q1EL71_SYNKA</name>
<gene>
    <name evidence="2" type="ORF">SKAU_G00331850</name>
</gene>
<accession>A0A9Q1EL71</accession>
<protein>
    <submittedName>
        <fullName evidence="2">Uncharacterized protein</fullName>
    </submittedName>
</protein>
<keyword evidence="3" id="KW-1185">Reference proteome</keyword>
<dbReference type="Proteomes" id="UP001152622">
    <property type="component" value="Chromosome 15"/>
</dbReference>
<evidence type="ECO:0000256" key="1">
    <source>
        <dbReference type="SAM" id="MobiDB-lite"/>
    </source>
</evidence>
<organism evidence="2 3">
    <name type="scientific">Synaphobranchus kaupii</name>
    <name type="common">Kaup's arrowtooth eel</name>
    <dbReference type="NCBI Taxonomy" id="118154"/>
    <lineage>
        <taxon>Eukaryota</taxon>
        <taxon>Metazoa</taxon>
        <taxon>Chordata</taxon>
        <taxon>Craniata</taxon>
        <taxon>Vertebrata</taxon>
        <taxon>Euteleostomi</taxon>
        <taxon>Actinopterygii</taxon>
        <taxon>Neopterygii</taxon>
        <taxon>Teleostei</taxon>
        <taxon>Anguilliformes</taxon>
        <taxon>Synaphobranchidae</taxon>
        <taxon>Synaphobranchus</taxon>
    </lineage>
</organism>
<comment type="caution">
    <text evidence="2">The sequence shown here is derived from an EMBL/GenBank/DDBJ whole genome shotgun (WGS) entry which is preliminary data.</text>
</comment>
<reference evidence="2" key="1">
    <citation type="journal article" date="2023" name="Science">
        <title>Genome structures resolve the early diversification of teleost fishes.</title>
        <authorList>
            <person name="Parey E."/>
            <person name="Louis A."/>
            <person name="Montfort J."/>
            <person name="Bouchez O."/>
            <person name="Roques C."/>
            <person name="Iampietro C."/>
            <person name="Lluch J."/>
            <person name="Castinel A."/>
            <person name="Donnadieu C."/>
            <person name="Desvignes T."/>
            <person name="Floi Bucao C."/>
            <person name="Jouanno E."/>
            <person name="Wen M."/>
            <person name="Mejri S."/>
            <person name="Dirks R."/>
            <person name="Jansen H."/>
            <person name="Henkel C."/>
            <person name="Chen W.J."/>
            <person name="Zahm M."/>
            <person name="Cabau C."/>
            <person name="Klopp C."/>
            <person name="Thompson A.W."/>
            <person name="Robinson-Rechavi M."/>
            <person name="Braasch I."/>
            <person name="Lecointre G."/>
            <person name="Bobe J."/>
            <person name="Postlethwait J.H."/>
            <person name="Berthelot C."/>
            <person name="Roest Crollius H."/>
            <person name="Guiguen Y."/>
        </authorList>
    </citation>
    <scope>NUCLEOTIDE SEQUENCE</scope>
    <source>
        <strain evidence="2">WJC10195</strain>
    </source>
</reference>
<evidence type="ECO:0000313" key="3">
    <source>
        <dbReference type="Proteomes" id="UP001152622"/>
    </source>
</evidence>
<dbReference type="EMBL" id="JAINUF010000015">
    <property type="protein sequence ID" value="KAJ8340894.1"/>
    <property type="molecule type" value="Genomic_DNA"/>
</dbReference>